<comment type="caution">
    <text evidence="1">The sequence shown here is derived from an EMBL/GenBank/DDBJ whole genome shotgun (WGS) entry which is preliminary data.</text>
</comment>
<evidence type="ECO:0000313" key="1">
    <source>
        <dbReference type="EMBL" id="KAB0504117.1"/>
    </source>
</evidence>
<dbReference type="Proteomes" id="UP000434925">
    <property type="component" value="Unassembled WGS sequence"/>
</dbReference>
<proteinExistence type="predicted"/>
<name>A0A7V7P3M9_9PSED</name>
<gene>
    <name evidence="1" type="ORF">F7R14_13675</name>
</gene>
<dbReference type="AlphaFoldDB" id="A0A7V7P3M9"/>
<sequence>MPIKNSVVGREACGSGLAREEAGTSNIYVDCQTAIAGKPAPTIDHISHSGCVSQTNCAAA</sequence>
<dbReference type="EMBL" id="VZPO01000005">
    <property type="protein sequence ID" value="KAB0504117.1"/>
    <property type="molecule type" value="Genomic_DNA"/>
</dbReference>
<evidence type="ECO:0000313" key="2">
    <source>
        <dbReference type="Proteomes" id="UP000434925"/>
    </source>
</evidence>
<reference evidence="1 2" key="1">
    <citation type="submission" date="2019-09" db="EMBL/GenBank/DDBJ databases">
        <title>Draft genome sequences of 48 bacterial type strains from the CCUG.</title>
        <authorList>
            <person name="Tunovic T."/>
            <person name="Pineiro-Iglesias B."/>
            <person name="Unosson C."/>
            <person name="Inganas E."/>
            <person name="Ohlen M."/>
            <person name="Cardew S."/>
            <person name="Jensie-Markopoulos S."/>
            <person name="Salva-Serra F."/>
            <person name="Jaen-Luchoro D."/>
            <person name="Karlsson R."/>
            <person name="Svensson-Stadler L."/>
            <person name="Chun J."/>
            <person name="Moore E."/>
        </authorList>
    </citation>
    <scope>NUCLEOTIDE SEQUENCE [LARGE SCALE GENOMIC DNA]</scope>
    <source>
        <strain evidence="1 2">CCUG 51522</strain>
    </source>
</reference>
<protein>
    <submittedName>
        <fullName evidence="1">Uncharacterized protein</fullName>
    </submittedName>
</protein>
<organism evidence="1 2">
    <name type="scientific">Pseudomonas lini</name>
    <dbReference type="NCBI Taxonomy" id="163011"/>
    <lineage>
        <taxon>Bacteria</taxon>
        <taxon>Pseudomonadati</taxon>
        <taxon>Pseudomonadota</taxon>
        <taxon>Gammaproteobacteria</taxon>
        <taxon>Pseudomonadales</taxon>
        <taxon>Pseudomonadaceae</taxon>
        <taxon>Pseudomonas</taxon>
    </lineage>
</organism>
<accession>A0A7V7P3M9</accession>